<keyword evidence="1" id="KW-1133">Transmembrane helix</keyword>
<keyword evidence="1" id="KW-0812">Transmembrane</keyword>
<proteinExistence type="predicted"/>
<evidence type="ECO:0000256" key="1">
    <source>
        <dbReference type="SAM" id="Phobius"/>
    </source>
</evidence>
<dbReference type="RefSeq" id="WP_151137114.1">
    <property type="nucleotide sequence ID" value="NZ_CP043311.1"/>
</dbReference>
<evidence type="ECO:0000313" key="3">
    <source>
        <dbReference type="Proteomes" id="UP000327179"/>
    </source>
</evidence>
<sequence>MTNDSYLDRIKKARQIAQERLVAELPRAKLLLEKTAETTSALTTKAAASVAEGCASAVEKAKQSLESEEIQRVGERLKEAGMTSQKAMIEARQKAQALLRKPAISEAKPESGAPDEVAIKQAVEKMRGRDKLGLAGEHLAAAGGAAAGVAAAGSIAGAAGATTLLGSTSLAGMLGGVFVTTTPVGWVIGSAAVMGAAGYGIAKLVRSGSEQDRLRKAFIERQTQRLMDLETARAPLDEKVELSQLIALTLAAGVLEQDAARRMVDLVNAGKLPTSLALERVRVIALATELIEQKG</sequence>
<protein>
    <submittedName>
        <fullName evidence="2">Uncharacterized protein</fullName>
    </submittedName>
</protein>
<feature type="transmembrane region" description="Helical" evidence="1">
    <location>
        <begin position="139"/>
        <end position="164"/>
    </location>
</feature>
<reference evidence="2 3" key="1">
    <citation type="submission" date="2019-08" db="EMBL/GenBank/DDBJ databases">
        <title>Whole-genome Sequencing of e-waste polymer degrading bacterium Pseudomonas sp. strain PE08.</title>
        <authorList>
            <person name="Kirdat K."/>
            <person name="Debbarma P."/>
            <person name="Narawade N."/>
            <person name="Suyal D."/>
            <person name="Thorat V."/>
            <person name="Shouche Y."/>
            <person name="Goel R."/>
            <person name="Yadav A."/>
        </authorList>
    </citation>
    <scope>NUCLEOTIDE SEQUENCE [LARGE SCALE GENOMIC DNA]</scope>
    <source>
        <strain evidence="2 3">PE08</strain>
    </source>
</reference>
<dbReference type="Proteomes" id="UP000327179">
    <property type="component" value="Chromosome"/>
</dbReference>
<evidence type="ECO:0000313" key="2">
    <source>
        <dbReference type="EMBL" id="QEY64980.1"/>
    </source>
</evidence>
<name>A0A5J6QR68_9GAMM</name>
<dbReference type="AlphaFoldDB" id="A0A5J6QR68"/>
<keyword evidence="1" id="KW-0472">Membrane</keyword>
<dbReference type="EMBL" id="CP043311">
    <property type="protein sequence ID" value="QEY64980.1"/>
    <property type="molecule type" value="Genomic_DNA"/>
</dbReference>
<gene>
    <name evidence="2" type="ORF">FXN65_24035</name>
</gene>
<accession>A0A5J6QR68</accession>
<dbReference type="KEGG" id="plal:FXN65_24035"/>
<keyword evidence="3" id="KW-1185">Reference proteome</keyword>
<organism evidence="2 3">
    <name type="scientific">Metapseudomonas lalkuanensis</name>
    <dbReference type="NCBI Taxonomy" id="2604832"/>
    <lineage>
        <taxon>Bacteria</taxon>
        <taxon>Pseudomonadati</taxon>
        <taxon>Pseudomonadota</taxon>
        <taxon>Gammaproteobacteria</taxon>
        <taxon>Pseudomonadales</taxon>
        <taxon>Pseudomonadaceae</taxon>
        <taxon>Metapseudomonas</taxon>
    </lineage>
</organism>